<reference evidence="5 6" key="1">
    <citation type="submission" date="2015-11" db="EMBL/GenBank/DDBJ databases">
        <authorList>
            <person name="Nicholson A.C."/>
            <person name="Humrighouse B.W."/>
            <person name="Graziano J."/>
            <person name="Lasker B."/>
            <person name="Whitney A.M."/>
            <person name="Mcquiston J.R."/>
        </authorList>
    </citation>
    <scope>NUCLEOTIDE SEQUENCE [LARGE SCALE GENOMIC DNA]</scope>
    <source>
        <strain evidence="5 6">G4071</strain>
    </source>
</reference>
<proteinExistence type="predicted"/>
<evidence type="ECO:0000256" key="3">
    <source>
        <dbReference type="ARBA" id="ARBA00023163"/>
    </source>
</evidence>
<organism evidence="5 6">
    <name type="scientific">Elizabethkingia miricola</name>
    <name type="common">Chryseobacterium miricola</name>
    <dbReference type="NCBI Taxonomy" id="172045"/>
    <lineage>
        <taxon>Bacteria</taxon>
        <taxon>Pseudomonadati</taxon>
        <taxon>Bacteroidota</taxon>
        <taxon>Flavobacteriia</taxon>
        <taxon>Flavobacteriales</taxon>
        <taxon>Weeksellaceae</taxon>
        <taxon>Elizabethkingia</taxon>
    </lineage>
</organism>
<evidence type="ECO:0000256" key="1">
    <source>
        <dbReference type="ARBA" id="ARBA00023015"/>
    </source>
</evidence>
<dbReference type="PANTHER" id="PTHR43280">
    <property type="entry name" value="ARAC-FAMILY TRANSCRIPTIONAL REGULATOR"/>
    <property type="match status" value="1"/>
</dbReference>
<dbReference type="SMART" id="SM00342">
    <property type="entry name" value="HTH_ARAC"/>
    <property type="match status" value="1"/>
</dbReference>
<dbReference type="InterPro" id="IPR009057">
    <property type="entry name" value="Homeodomain-like_sf"/>
</dbReference>
<dbReference type="GO" id="GO:0003677">
    <property type="term" value="F:DNA binding"/>
    <property type="evidence" value="ECO:0007669"/>
    <property type="project" value="UniProtKB-KW"/>
</dbReference>
<dbReference type="SUPFAM" id="SSF46689">
    <property type="entry name" value="Homeodomain-like"/>
    <property type="match status" value="1"/>
</dbReference>
<sequence>MSNLFNTNPKYLSQIIKEHKGQNFSSYINQLRINYISQKLYNTTLYREYKISYLAEECGYASPQVFINAFRKETGMTPSYFINELRSQIVE</sequence>
<dbReference type="PROSITE" id="PS01124">
    <property type="entry name" value="HTH_ARAC_FAMILY_2"/>
    <property type="match status" value="1"/>
</dbReference>
<feature type="domain" description="HTH araC/xylS-type" evidence="4">
    <location>
        <begin position="1"/>
        <end position="84"/>
    </location>
</feature>
<evidence type="ECO:0000256" key="2">
    <source>
        <dbReference type="ARBA" id="ARBA00023125"/>
    </source>
</evidence>
<keyword evidence="3" id="KW-0804">Transcription</keyword>
<dbReference type="AlphaFoldDB" id="A0ABD4DPF1"/>
<dbReference type="Gene3D" id="1.10.10.60">
    <property type="entry name" value="Homeodomain-like"/>
    <property type="match status" value="2"/>
</dbReference>
<dbReference type="Pfam" id="PF12833">
    <property type="entry name" value="HTH_18"/>
    <property type="match status" value="1"/>
</dbReference>
<dbReference type="InterPro" id="IPR018060">
    <property type="entry name" value="HTH_AraC"/>
</dbReference>
<dbReference type="Proteomes" id="UP000064412">
    <property type="component" value="Unassembled WGS sequence"/>
</dbReference>
<name>A0ABD4DPF1_ELIMR</name>
<dbReference type="PANTHER" id="PTHR43280:SF34">
    <property type="entry name" value="ARAC-FAMILY TRANSCRIPTIONAL REGULATOR"/>
    <property type="match status" value="1"/>
</dbReference>
<accession>A0ABD4DPF1</accession>
<keyword evidence="2" id="KW-0238">DNA-binding</keyword>
<keyword evidence="1" id="KW-0805">Transcription regulation</keyword>
<comment type="caution">
    <text evidence="5">The sequence shown here is derived from an EMBL/GenBank/DDBJ whole genome shotgun (WGS) entry which is preliminary data.</text>
</comment>
<protein>
    <submittedName>
        <fullName evidence="5">Transcriptional regulator</fullName>
    </submittedName>
</protein>
<evidence type="ECO:0000313" key="6">
    <source>
        <dbReference type="Proteomes" id="UP000064412"/>
    </source>
</evidence>
<evidence type="ECO:0000259" key="4">
    <source>
        <dbReference type="PROSITE" id="PS01124"/>
    </source>
</evidence>
<dbReference type="EMBL" id="LNOI01000004">
    <property type="protein sequence ID" value="KUY17779.1"/>
    <property type="molecule type" value="Genomic_DNA"/>
</dbReference>
<gene>
    <name evidence="5" type="ORF">ATB95_13330</name>
</gene>
<evidence type="ECO:0000313" key="5">
    <source>
        <dbReference type="EMBL" id="KUY17779.1"/>
    </source>
</evidence>